<dbReference type="HAMAP" id="MF_01391">
    <property type="entry name" value="CytC_CcsA"/>
    <property type="match status" value="1"/>
</dbReference>
<sequence length="311" mass="36090">MIMDDYFTGFKNILFFCLFSSTIFYWFSLKFQILKKLHDFARINSIFATFLLFFFLLNRWVTYGYFPISNLYESLLFLSCLLLIIHQILEYQTQSRIFGALLLPSILFITSFADLTLPLEMQKATALVPSLQSNWLMMHVSLMLLSYAILLLGSLFSIIFLVLFLPSERKNEINDKLKIKTITKKSIFAFYNIKAFEPYIPSTEFLFILDNWSYKMISLGFPLLTIGIIAGAVWANEAWGSYWSWDPKETWALITWLVFAAYLHIRLIKGWSGKGPAILASLGFFFIWVCYLGVNFLGQGLHSYGWLSTTT</sequence>
<comment type="subunit">
    <text evidence="6">May interact with Ccs1.</text>
</comment>
<name>A0A2I4Q2E4_9PHAE</name>
<evidence type="ECO:0000259" key="7">
    <source>
        <dbReference type="Pfam" id="PF01578"/>
    </source>
</evidence>
<feature type="transmembrane region" description="Helical" evidence="6">
    <location>
        <begin position="97"/>
        <end position="117"/>
    </location>
</feature>
<feature type="transmembrane region" description="Helical" evidence="6">
    <location>
        <begin position="137"/>
        <end position="165"/>
    </location>
</feature>
<keyword evidence="6" id="KW-0793">Thylakoid</keyword>
<dbReference type="NCBIfam" id="TIGR03144">
    <property type="entry name" value="cytochr_II_ccsB"/>
    <property type="match status" value="1"/>
</dbReference>
<evidence type="ECO:0000256" key="4">
    <source>
        <dbReference type="ARBA" id="ARBA00022989"/>
    </source>
</evidence>
<organism evidence="8">
    <name type="scientific">Dictyopteris divaricata</name>
    <dbReference type="NCBI Taxonomy" id="156996"/>
    <lineage>
        <taxon>Eukaryota</taxon>
        <taxon>Sar</taxon>
        <taxon>Stramenopiles</taxon>
        <taxon>Ochrophyta</taxon>
        <taxon>PX clade</taxon>
        <taxon>Phaeophyceae</taxon>
        <taxon>Dictyotales</taxon>
        <taxon>Dictyotaceae</taxon>
        <taxon>Dictyopteris</taxon>
    </lineage>
</organism>
<feature type="transmembrane region" description="Helical" evidence="6">
    <location>
        <begin position="40"/>
        <end position="57"/>
    </location>
</feature>
<dbReference type="GeneID" id="35656051"/>
<evidence type="ECO:0000256" key="3">
    <source>
        <dbReference type="ARBA" id="ARBA00022748"/>
    </source>
</evidence>
<dbReference type="GO" id="GO:0009535">
    <property type="term" value="C:chloroplast thylakoid membrane"/>
    <property type="evidence" value="ECO:0007669"/>
    <property type="project" value="UniProtKB-SubCell"/>
</dbReference>
<dbReference type="GO" id="GO:0020037">
    <property type="term" value="F:heme binding"/>
    <property type="evidence" value="ECO:0007669"/>
    <property type="project" value="InterPro"/>
</dbReference>
<protein>
    <recommendedName>
        <fullName evidence="6">Cytochrome c biogenesis protein CcsA</fullName>
    </recommendedName>
</protein>
<feature type="transmembrane region" description="Helical" evidence="6">
    <location>
        <begin position="277"/>
        <end position="298"/>
    </location>
</feature>
<feature type="transmembrane region" description="Helical" evidence="6">
    <location>
        <begin position="250"/>
        <end position="265"/>
    </location>
</feature>
<geneLocation type="chloroplast" evidence="8"/>
<evidence type="ECO:0000256" key="2">
    <source>
        <dbReference type="ARBA" id="ARBA00022692"/>
    </source>
</evidence>
<keyword evidence="2 6" id="KW-0812">Transmembrane</keyword>
<gene>
    <name evidence="6 8" type="primary">ccsA</name>
</gene>
<comment type="function">
    <text evidence="6">Required during biogenesis of c-type cytochromes (cytochrome c6 and cytochrome f) at the step of heme attachment.</text>
</comment>
<feature type="transmembrane region" description="Helical" evidence="6">
    <location>
        <begin position="63"/>
        <end position="85"/>
    </location>
</feature>
<dbReference type="GO" id="GO:0005886">
    <property type="term" value="C:plasma membrane"/>
    <property type="evidence" value="ECO:0007669"/>
    <property type="project" value="TreeGrafter"/>
</dbReference>
<dbReference type="RefSeq" id="YP_009455792.1">
    <property type="nucleotide sequence ID" value="NC_036804.1"/>
</dbReference>
<keyword evidence="3 6" id="KW-0201">Cytochrome c-type biogenesis</keyword>
<keyword evidence="8" id="KW-0150">Chloroplast</keyword>
<reference evidence="8" key="1">
    <citation type="journal article" date="2017" name="Mar. Biotechnol.">
        <title>Plastid Genome of Dictyopteris divaricata (Dictyotales, Phaeophyceae): Understanding the Evolution of Plastid Genomes in Brown Algae.</title>
        <authorList>
            <person name="Liu F."/>
            <person name="Jin Z."/>
            <person name="Wang Y."/>
            <person name="Bi Y."/>
            <person name="Melton J.T.III."/>
        </authorList>
    </citation>
    <scope>NUCLEOTIDE SEQUENCE</scope>
</reference>
<dbReference type="GO" id="GO:0017004">
    <property type="term" value="P:cytochrome complex assembly"/>
    <property type="evidence" value="ECO:0007669"/>
    <property type="project" value="UniProtKB-UniRule"/>
</dbReference>
<dbReference type="InterPro" id="IPR045062">
    <property type="entry name" value="Cyt_c_biogenesis_CcsA/CcmC"/>
</dbReference>
<dbReference type="PANTHER" id="PTHR30071:SF1">
    <property type="entry name" value="CYTOCHROME B_B6 PROTEIN-RELATED"/>
    <property type="match status" value="1"/>
</dbReference>
<dbReference type="InterPro" id="IPR002541">
    <property type="entry name" value="Cyt_c_assembly"/>
</dbReference>
<feature type="transmembrane region" description="Helical" evidence="6">
    <location>
        <begin position="6"/>
        <end position="28"/>
    </location>
</feature>
<dbReference type="PANTHER" id="PTHR30071">
    <property type="entry name" value="HEME EXPORTER PROTEIN C"/>
    <property type="match status" value="1"/>
</dbReference>
<evidence type="ECO:0000256" key="5">
    <source>
        <dbReference type="ARBA" id="ARBA00023136"/>
    </source>
</evidence>
<keyword evidence="4 6" id="KW-1133">Transmembrane helix</keyword>
<dbReference type="AlphaFoldDB" id="A0A2I4Q2E4"/>
<comment type="subcellular location">
    <subcellularLocation>
        <location evidence="1">Membrane</location>
        <topology evidence="1">Multi-pass membrane protein</topology>
    </subcellularLocation>
    <subcellularLocation>
        <location evidence="6">Plastid</location>
        <location evidence="6">Chloroplast thylakoid membrane</location>
        <topology evidence="6">Multi-pass membrane protein</topology>
    </subcellularLocation>
</comment>
<proteinExistence type="inferred from homology"/>
<feature type="transmembrane region" description="Helical" evidence="6">
    <location>
        <begin position="216"/>
        <end position="235"/>
    </location>
</feature>
<dbReference type="EMBL" id="KY433579">
    <property type="protein sequence ID" value="AQZ25009.1"/>
    <property type="molecule type" value="Genomic_DNA"/>
</dbReference>
<keyword evidence="8" id="KW-0934">Plastid</keyword>
<accession>A0A2I4Q2E4</accession>
<evidence type="ECO:0000313" key="8">
    <source>
        <dbReference type="EMBL" id="AQZ25009.1"/>
    </source>
</evidence>
<evidence type="ECO:0000256" key="6">
    <source>
        <dbReference type="HAMAP-Rule" id="MF_01391"/>
    </source>
</evidence>
<dbReference type="Pfam" id="PF01578">
    <property type="entry name" value="Cytochrom_C_asm"/>
    <property type="match status" value="1"/>
</dbReference>
<keyword evidence="5 6" id="KW-0472">Membrane</keyword>
<comment type="similarity">
    <text evidence="6">Belongs to the CcmF/CycK/Ccl1/NrfE/CcsA family.</text>
</comment>
<feature type="domain" description="Cytochrome c assembly protein" evidence="7">
    <location>
        <begin position="69"/>
        <end position="302"/>
    </location>
</feature>
<dbReference type="InterPro" id="IPR017562">
    <property type="entry name" value="Cyt_c_biogenesis_CcsA"/>
</dbReference>
<evidence type="ECO:0000256" key="1">
    <source>
        <dbReference type="ARBA" id="ARBA00004141"/>
    </source>
</evidence>